<feature type="domain" description="MAM" evidence="5">
    <location>
        <begin position="619"/>
        <end position="768"/>
    </location>
</feature>
<evidence type="ECO:0000256" key="4">
    <source>
        <dbReference type="SAM" id="Phobius"/>
    </source>
</evidence>
<sequence length="1197" mass="131976">HIFFFYFTVFGSSRQNLEEKCNFVCQAPDCSDENDCGYSGKDFKCDFEDAGMCGWQDTSLNAAVYSWERRQRGETLPDSGPSSDYTIGTATGSFVGVSEVNSQHGSTAVLISPTMRESSATCRLRLRYFLWDSGQTGLGSTPLWASIVYPDMTEAVVWRPEATSIRAWREGNIFLGRIPTAFRIQFHSQRSHGQTGDVAIDQLEFLDCALPSPGGECPAGTMRCTNEVCVEERLVCDGTDDCGDGTDELSCEGLCNFDEGLCEWNLLTLSKLKWIRTNQENISLSDPRKGPGRDHSNNSVTGHFLYVTVPDAGLSNDWASFQSHPLEPTNSSHPCKMVMYTHQFGPRSGGLTVLVADRKIYPVWERGGALGDVWVKAEVEIVTSSVFQIVIMAAIRDSSYGGIAIDSIRLSPDCRKASAENNTLAEFPKPPKNPCVEADKMCDFTPDCAHKEDEAKCGDFSYPEGSSGWTDTSIGSQGWDLYKNSTSKEEYLYLVEASGQQLTEAQTRTPLLGPTGPACTLSFDFALTGNLDHIGELSVRVIDSMLGLQPGLWEFIGKTGTEGEAWQQVNLTIGARKHRFQLAFEARAVKLSPPTMIKVRNVSFLNCYAGYFPLSPTGLSCNFDDDLCGWYQDNSDNFDWTLLRGMDHTIGIGRSPTVDVWSPSLRGLSGRLISYTQPPRSTEYCLSFFYKLYGPDAGTLNVKLADKVDFEKLLWTRSGAHGNLWHEAHCPVPAQITEFQLIFEVIRSGFDGRVAIDDVSFVNRECAIPRMCSFEDQRCGFTSSGDVLWLHRNGQTSSSIGPRTDHTLETSMGFYMMARADILSAGQTTVLVSPVHPGNAKTECVQFWYYMGGETPGSLTLYMKLLSGRREKIFSNSLNQGDMWRHASGNISSGGENWQLEFEVTGAGGKDSYVAVDDILISAHPCQRQDSTCTLERGLCTWSNTQNMNRDSLDWELTSSELEKHYPVPHEDHTLGTERGHFLFLSSSNRTAIHENAHLLSPHLPPTKGTCLKFWAFMPHSSDSTLKVWTITGGHLKELLVVTEVGALWKRFDINIISPEEYQIVLEGIKGASGFVALDDIEYTTGVNCDDQLVDPKPGSKQPDNAGGIAASVIVVLLLIATLTALLVYYLRTRQDAVAAPSSPLPSSAGAGFSNETYESEPTQPDRVMVQTVENHPMAAGFNNISISADFSEKEVA</sequence>
<dbReference type="Gene3D" id="2.60.120.200">
    <property type="match status" value="6"/>
</dbReference>
<dbReference type="Gene3D" id="4.10.400.10">
    <property type="entry name" value="Low-density Lipoprotein Receptor"/>
    <property type="match status" value="1"/>
</dbReference>
<keyword evidence="7" id="KW-1185">Reference proteome</keyword>
<feature type="domain" description="MAM" evidence="5">
    <location>
        <begin position="253"/>
        <end position="416"/>
    </location>
</feature>
<dbReference type="PANTHER" id="PTHR23282">
    <property type="entry name" value="APICAL ENDOSOMAL GLYCOPROTEIN PRECURSOR"/>
    <property type="match status" value="1"/>
</dbReference>
<name>A0A5C6NGX9_9TELE</name>
<keyword evidence="4" id="KW-0472">Membrane</keyword>
<dbReference type="InterPro" id="IPR013320">
    <property type="entry name" value="ConA-like_dom_sf"/>
</dbReference>
<dbReference type="Proteomes" id="UP000324091">
    <property type="component" value="Chromosome 20"/>
</dbReference>
<dbReference type="PROSITE" id="PS50068">
    <property type="entry name" value="LDLRA_2"/>
    <property type="match status" value="1"/>
</dbReference>
<evidence type="ECO:0000256" key="1">
    <source>
        <dbReference type="ARBA" id="ARBA00023157"/>
    </source>
</evidence>
<dbReference type="SUPFAM" id="SSF57424">
    <property type="entry name" value="LDL receptor-like module"/>
    <property type="match status" value="1"/>
</dbReference>
<feature type="disulfide bond" evidence="2">
    <location>
        <begin position="236"/>
        <end position="251"/>
    </location>
</feature>
<keyword evidence="1 2" id="KW-1015">Disulfide bond</keyword>
<feature type="domain" description="MAM" evidence="5">
    <location>
        <begin position="770"/>
        <end position="928"/>
    </location>
</feature>
<keyword evidence="4" id="KW-0812">Transmembrane</keyword>
<evidence type="ECO:0000313" key="7">
    <source>
        <dbReference type="Proteomes" id="UP000324091"/>
    </source>
</evidence>
<feature type="transmembrane region" description="Helical" evidence="4">
    <location>
        <begin position="1109"/>
        <end position="1131"/>
    </location>
</feature>
<reference evidence="6 7" key="1">
    <citation type="submission" date="2019-04" db="EMBL/GenBank/DDBJ databases">
        <title>Chromosome genome assembly for Takifugu flavidus.</title>
        <authorList>
            <person name="Xiao S."/>
        </authorList>
    </citation>
    <scope>NUCLEOTIDE SEQUENCE [LARGE SCALE GENOMIC DNA]</scope>
    <source>
        <strain evidence="6">HTHZ2018</strain>
        <tissue evidence="6">Muscle</tissue>
    </source>
</reference>
<dbReference type="InterPro" id="IPR000998">
    <property type="entry name" value="MAM_dom"/>
</dbReference>
<dbReference type="InterPro" id="IPR002172">
    <property type="entry name" value="LDrepeatLR_classA_rpt"/>
</dbReference>
<evidence type="ECO:0000256" key="2">
    <source>
        <dbReference type="PROSITE-ProRule" id="PRU00124"/>
    </source>
</evidence>
<dbReference type="SMART" id="SM00137">
    <property type="entry name" value="MAM"/>
    <property type="match status" value="5"/>
</dbReference>
<dbReference type="PROSITE" id="PS50060">
    <property type="entry name" value="MAM_2"/>
    <property type="match status" value="6"/>
</dbReference>
<evidence type="ECO:0000256" key="3">
    <source>
        <dbReference type="SAM" id="MobiDB-lite"/>
    </source>
</evidence>
<evidence type="ECO:0000259" key="5">
    <source>
        <dbReference type="PROSITE" id="PS50060"/>
    </source>
</evidence>
<dbReference type="GO" id="GO:0016020">
    <property type="term" value="C:membrane"/>
    <property type="evidence" value="ECO:0007669"/>
    <property type="project" value="InterPro"/>
</dbReference>
<protein>
    <submittedName>
        <fullName evidence="6">Apical endosomal glycoprotein MAM domain-containing protein 4</fullName>
    </submittedName>
</protein>
<gene>
    <name evidence="6" type="ORF">D4764_20G0007560</name>
</gene>
<evidence type="ECO:0000313" key="6">
    <source>
        <dbReference type="EMBL" id="TWW66724.1"/>
    </source>
</evidence>
<proteinExistence type="predicted"/>
<feature type="domain" description="MAM" evidence="5">
    <location>
        <begin position="43"/>
        <end position="210"/>
    </location>
</feature>
<accession>A0A5C6NGX9</accession>
<keyword evidence="4" id="KW-1133">Transmembrane helix</keyword>
<feature type="non-terminal residue" evidence="6">
    <location>
        <position position="1"/>
    </location>
</feature>
<feature type="region of interest" description="Disordered" evidence="3">
    <location>
        <begin position="1140"/>
        <end position="1163"/>
    </location>
</feature>
<dbReference type="Pfam" id="PF00057">
    <property type="entry name" value="Ldl_recept_a"/>
    <property type="match status" value="1"/>
</dbReference>
<feature type="domain" description="MAM" evidence="5">
    <location>
        <begin position="440"/>
        <end position="609"/>
    </location>
</feature>
<organism evidence="6 7">
    <name type="scientific">Takifugu flavidus</name>
    <name type="common">sansaifugu</name>
    <dbReference type="NCBI Taxonomy" id="433684"/>
    <lineage>
        <taxon>Eukaryota</taxon>
        <taxon>Metazoa</taxon>
        <taxon>Chordata</taxon>
        <taxon>Craniata</taxon>
        <taxon>Vertebrata</taxon>
        <taxon>Euteleostomi</taxon>
        <taxon>Actinopterygii</taxon>
        <taxon>Neopterygii</taxon>
        <taxon>Teleostei</taxon>
        <taxon>Neoteleostei</taxon>
        <taxon>Acanthomorphata</taxon>
        <taxon>Eupercaria</taxon>
        <taxon>Tetraodontiformes</taxon>
        <taxon>Tetradontoidea</taxon>
        <taxon>Tetraodontidae</taxon>
        <taxon>Takifugu</taxon>
    </lineage>
</organism>
<feature type="compositionally biased region" description="Low complexity" evidence="3">
    <location>
        <begin position="1140"/>
        <end position="1154"/>
    </location>
</feature>
<feature type="domain" description="MAM" evidence="5">
    <location>
        <begin position="931"/>
        <end position="1091"/>
    </location>
</feature>
<dbReference type="PANTHER" id="PTHR23282:SF145">
    <property type="entry name" value="APICAL ENDOSOMAL GLYCOPROTEIN ISOFORM X1"/>
    <property type="match status" value="1"/>
</dbReference>
<dbReference type="InterPro" id="IPR051560">
    <property type="entry name" value="MAM_domain-containing"/>
</dbReference>
<feature type="disulfide bond" evidence="2">
    <location>
        <begin position="217"/>
        <end position="229"/>
    </location>
</feature>
<dbReference type="CDD" id="cd06263">
    <property type="entry name" value="MAM"/>
    <property type="match status" value="5"/>
</dbReference>
<dbReference type="Pfam" id="PF00629">
    <property type="entry name" value="MAM"/>
    <property type="match status" value="6"/>
</dbReference>
<dbReference type="InterPro" id="IPR023415">
    <property type="entry name" value="LDLR_class-A_CS"/>
</dbReference>
<dbReference type="InterPro" id="IPR036055">
    <property type="entry name" value="LDL_receptor-like_sf"/>
</dbReference>
<dbReference type="SUPFAM" id="SSF49899">
    <property type="entry name" value="Concanavalin A-like lectins/glucanases"/>
    <property type="match status" value="6"/>
</dbReference>
<comment type="caution">
    <text evidence="6">The sequence shown here is derived from an EMBL/GenBank/DDBJ whole genome shotgun (WGS) entry which is preliminary data.</text>
</comment>
<dbReference type="PRINTS" id="PR00261">
    <property type="entry name" value="LDLRECEPTOR"/>
</dbReference>
<dbReference type="PROSITE" id="PS01209">
    <property type="entry name" value="LDLRA_1"/>
    <property type="match status" value="1"/>
</dbReference>
<dbReference type="AlphaFoldDB" id="A0A5C6NGX9"/>
<dbReference type="SMART" id="SM00192">
    <property type="entry name" value="LDLa"/>
    <property type="match status" value="2"/>
</dbReference>
<dbReference type="EMBL" id="RHFK02000013">
    <property type="protein sequence ID" value="TWW66724.1"/>
    <property type="molecule type" value="Genomic_DNA"/>
</dbReference>
<feature type="disulfide bond" evidence="2">
    <location>
        <begin position="224"/>
        <end position="242"/>
    </location>
</feature>
<dbReference type="CDD" id="cd00112">
    <property type="entry name" value="LDLa"/>
    <property type="match status" value="1"/>
</dbReference>